<accession>A0A4Y2Q7U9</accession>
<evidence type="ECO:0000256" key="1">
    <source>
        <dbReference type="SAM" id="MobiDB-lite"/>
    </source>
</evidence>
<keyword evidence="3" id="KW-1185">Reference proteome</keyword>
<sequence length="21" mass="2353">VEPSTGPESQILEQMEPRVPE</sequence>
<dbReference type="Proteomes" id="UP000499080">
    <property type="component" value="Unassembled WGS sequence"/>
</dbReference>
<evidence type="ECO:0000313" key="2">
    <source>
        <dbReference type="EMBL" id="GBN58970.1"/>
    </source>
</evidence>
<dbReference type="AlphaFoldDB" id="A0A4Y2Q7U9"/>
<dbReference type="EMBL" id="BGPR01297488">
    <property type="protein sequence ID" value="GBN58970.1"/>
    <property type="molecule type" value="Genomic_DNA"/>
</dbReference>
<protein>
    <submittedName>
        <fullName evidence="2">Uncharacterized protein</fullName>
    </submittedName>
</protein>
<organism evidence="2 3">
    <name type="scientific">Araneus ventricosus</name>
    <name type="common">Orbweaver spider</name>
    <name type="synonym">Epeira ventricosa</name>
    <dbReference type="NCBI Taxonomy" id="182803"/>
    <lineage>
        <taxon>Eukaryota</taxon>
        <taxon>Metazoa</taxon>
        <taxon>Ecdysozoa</taxon>
        <taxon>Arthropoda</taxon>
        <taxon>Chelicerata</taxon>
        <taxon>Arachnida</taxon>
        <taxon>Araneae</taxon>
        <taxon>Araneomorphae</taxon>
        <taxon>Entelegynae</taxon>
        <taxon>Araneoidea</taxon>
        <taxon>Araneidae</taxon>
        <taxon>Araneus</taxon>
    </lineage>
</organism>
<name>A0A4Y2Q7U9_ARAVE</name>
<gene>
    <name evidence="2" type="ORF">AVEN_219799_1</name>
</gene>
<evidence type="ECO:0000313" key="3">
    <source>
        <dbReference type="Proteomes" id="UP000499080"/>
    </source>
</evidence>
<feature type="compositionally biased region" description="Polar residues" evidence="1">
    <location>
        <begin position="1"/>
        <end position="12"/>
    </location>
</feature>
<reference evidence="2 3" key="1">
    <citation type="journal article" date="2019" name="Sci. Rep.">
        <title>Orb-weaving spider Araneus ventricosus genome elucidates the spidroin gene catalogue.</title>
        <authorList>
            <person name="Kono N."/>
            <person name="Nakamura H."/>
            <person name="Ohtoshi R."/>
            <person name="Moran D.A.P."/>
            <person name="Shinohara A."/>
            <person name="Yoshida Y."/>
            <person name="Fujiwara M."/>
            <person name="Mori M."/>
            <person name="Tomita M."/>
            <person name="Arakawa K."/>
        </authorList>
    </citation>
    <scope>NUCLEOTIDE SEQUENCE [LARGE SCALE GENOMIC DNA]</scope>
</reference>
<feature type="non-terminal residue" evidence="2">
    <location>
        <position position="1"/>
    </location>
</feature>
<comment type="caution">
    <text evidence="2">The sequence shown here is derived from an EMBL/GenBank/DDBJ whole genome shotgun (WGS) entry which is preliminary data.</text>
</comment>
<proteinExistence type="predicted"/>
<feature type="region of interest" description="Disordered" evidence="1">
    <location>
        <begin position="1"/>
        <end position="21"/>
    </location>
</feature>